<dbReference type="EMBL" id="JAHLZF010000006">
    <property type="protein sequence ID" value="MBU6080596.1"/>
    <property type="molecule type" value="Genomic_DNA"/>
</dbReference>
<organism evidence="1 2">
    <name type="scientific">Allobacillus halotolerans</name>
    <dbReference type="NCBI Taxonomy" id="570278"/>
    <lineage>
        <taxon>Bacteria</taxon>
        <taxon>Bacillati</taxon>
        <taxon>Bacillota</taxon>
        <taxon>Bacilli</taxon>
        <taxon>Bacillales</taxon>
        <taxon>Bacillaceae</taxon>
        <taxon>Allobacillus</taxon>
    </lineage>
</organism>
<accession>A0ABS6GNA1</accession>
<evidence type="ECO:0000313" key="1">
    <source>
        <dbReference type="EMBL" id="MBU6080596.1"/>
    </source>
</evidence>
<dbReference type="Proteomes" id="UP000812672">
    <property type="component" value="Unassembled WGS sequence"/>
</dbReference>
<gene>
    <name evidence="1" type="ORF">KQ486_06155</name>
</gene>
<evidence type="ECO:0000313" key="2">
    <source>
        <dbReference type="Proteomes" id="UP000812672"/>
    </source>
</evidence>
<dbReference type="RefSeq" id="WP_216687072.1">
    <property type="nucleotide sequence ID" value="NZ_CAUPKR010000023.1"/>
</dbReference>
<comment type="caution">
    <text evidence="1">The sequence shown here is derived from an EMBL/GenBank/DDBJ whole genome shotgun (WGS) entry which is preliminary data.</text>
</comment>
<proteinExistence type="predicted"/>
<name>A0ABS6GNA1_9BACI</name>
<reference evidence="1 2" key="1">
    <citation type="journal article" date="2011" name="Int. J. Syst. Evol. Microbiol.">
        <title>Allobacillus halotolerans gen. nov., sp. nov. isolated from shrimp paste.</title>
        <authorList>
            <person name="Sheu S.Y."/>
            <person name="Arun A.B."/>
            <person name="Jiang S.R."/>
            <person name="Young C.C."/>
            <person name="Chen W.M."/>
        </authorList>
    </citation>
    <scope>NUCLEOTIDE SEQUENCE [LARGE SCALE GENOMIC DNA]</scope>
    <source>
        <strain evidence="1 2">LMG 24826</strain>
    </source>
</reference>
<keyword evidence="2" id="KW-1185">Reference proteome</keyword>
<sequence>MKPSNLGYMVGIPNELYFKTLNRFSIVYIDRQEDGWLVVRETHRKDRLEPYSYRQIIKAKSLEYAIQKAEKYIQYLNRKSA</sequence>
<protein>
    <submittedName>
        <fullName evidence="1">Uncharacterized protein</fullName>
    </submittedName>
</protein>